<evidence type="ECO:0000259" key="4">
    <source>
        <dbReference type="PROSITE" id="PS51891"/>
    </source>
</evidence>
<reference evidence="5 6" key="1">
    <citation type="submission" date="2018-06" db="EMBL/GenBank/DDBJ databases">
        <title>A transcriptomic atlas of mushroom development highlights an independent origin of complex multicellularity.</title>
        <authorList>
            <consortium name="DOE Joint Genome Institute"/>
            <person name="Krizsan K."/>
            <person name="Almasi E."/>
            <person name="Merenyi Z."/>
            <person name="Sahu N."/>
            <person name="Viragh M."/>
            <person name="Koszo T."/>
            <person name="Mondo S."/>
            <person name="Kiss B."/>
            <person name="Balint B."/>
            <person name="Kues U."/>
            <person name="Barry K."/>
            <person name="Hegedus J.C."/>
            <person name="Henrissat B."/>
            <person name="Johnson J."/>
            <person name="Lipzen A."/>
            <person name="Ohm R."/>
            <person name="Nagy I."/>
            <person name="Pangilinan J."/>
            <person name="Yan J."/>
            <person name="Xiong Y."/>
            <person name="Grigoriev I.V."/>
            <person name="Hibbett D.S."/>
            <person name="Nagy L.G."/>
        </authorList>
    </citation>
    <scope>NUCLEOTIDE SEQUENCE [LARGE SCALE GENOMIC DNA]</scope>
    <source>
        <strain evidence="5 6">SZMC22713</strain>
    </source>
</reference>
<dbReference type="PANTHER" id="PTHR28620">
    <property type="entry name" value="CENTROMERE PROTEIN V"/>
    <property type="match status" value="1"/>
</dbReference>
<dbReference type="Gene3D" id="2.170.150.70">
    <property type="match status" value="1"/>
</dbReference>
<keyword evidence="3" id="KW-0862">Zinc</keyword>
<evidence type="ECO:0000256" key="1">
    <source>
        <dbReference type="ARBA" id="ARBA00005495"/>
    </source>
</evidence>
<comment type="similarity">
    <text evidence="1">Belongs to the Gfa family.</text>
</comment>
<dbReference type="Pfam" id="PF04828">
    <property type="entry name" value="GFA"/>
    <property type="match status" value="1"/>
</dbReference>
<feature type="domain" description="CENP-V/GFA" evidence="4">
    <location>
        <begin position="26"/>
        <end position="132"/>
    </location>
</feature>
<dbReference type="EMBL" id="ML170206">
    <property type="protein sequence ID" value="TDL18601.1"/>
    <property type="molecule type" value="Genomic_DNA"/>
</dbReference>
<evidence type="ECO:0000256" key="2">
    <source>
        <dbReference type="ARBA" id="ARBA00022723"/>
    </source>
</evidence>
<dbReference type="AlphaFoldDB" id="A0A4Y7PU78"/>
<keyword evidence="6" id="KW-1185">Reference proteome</keyword>
<evidence type="ECO:0000313" key="6">
    <source>
        <dbReference type="Proteomes" id="UP000294933"/>
    </source>
</evidence>
<dbReference type="GO" id="GO:0016846">
    <property type="term" value="F:carbon-sulfur lyase activity"/>
    <property type="evidence" value="ECO:0007669"/>
    <property type="project" value="InterPro"/>
</dbReference>
<keyword evidence="2" id="KW-0479">Metal-binding</keyword>
<dbReference type="GO" id="GO:0046872">
    <property type="term" value="F:metal ion binding"/>
    <property type="evidence" value="ECO:0007669"/>
    <property type="project" value="UniProtKB-KW"/>
</dbReference>
<protein>
    <recommendedName>
        <fullName evidence="4">CENP-V/GFA domain-containing protein</fullName>
    </recommendedName>
</protein>
<gene>
    <name evidence="5" type="ORF">BD410DRAFT_774887</name>
</gene>
<dbReference type="PANTHER" id="PTHR28620:SF1">
    <property type="entry name" value="CENP-V_GFA DOMAIN-CONTAINING PROTEIN"/>
    <property type="match status" value="1"/>
</dbReference>
<accession>A0A4Y7PU78</accession>
<evidence type="ECO:0000256" key="3">
    <source>
        <dbReference type="ARBA" id="ARBA00022833"/>
    </source>
</evidence>
<dbReference type="PROSITE" id="PS51891">
    <property type="entry name" value="CENP_V_GFA"/>
    <property type="match status" value="1"/>
</dbReference>
<dbReference type="Proteomes" id="UP000294933">
    <property type="component" value="Unassembled WGS sequence"/>
</dbReference>
<dbReference type="SUPFAM" id="SSF51316">
    <property type="entry name" value="Mss4-like"/>
    <property type="match status" value="1"/>
</dbReference>
<name>A0A4Y7PU78_9AGAM</name>
<organism evidence="5 6">
    <name type="scientific">Rickenella mellea</name>
    <dbReference type="NCBI Taxonomy" id="50990"/>
    <lineage>
        <taxon>Eukaryota</taxon>
        <taxon>Fungi</taxon>
        <taxon>Dikarya</taxon>
        <taxon>Basidiomycota</taxon>
        <taxon>Agaricomycotina</taxon>
        <taxon>Agaricomycetes</taxon>
        <taxon>Hymenochaetales</taxon>
        <taxon>Rickenellaceae</taxon>
        <taxon>Rickenella</taxon>
    </lineage>
</organism>
<sequence>MTSETPTPNTPSLPVKWPENAVLQQFTGSCHCKKFVFTFQHPSLDTIPVVSCNCSICTQRGYIVVYFTVVEGSMDALTSYSFGKERVVHRFCPNCGCGVLGSGKTVVAVNLRSVEGVDFTKLTLFRLDGAST</sequence>
<proteinExistence type="inferred from homology"/>
<evidence type="ECO:0000313" key="5">
    <source>
        <dbReference type="EMBL" id="TDL18601.1"/>
    </source>
</evidence>
<dbReference type="VEuPathDB" id="FungiDB:BD410DRAFT_774887"/>
<dbReference type="InterPro" id="IPR011057">
    <property type="entry name" value="Mss4-like_sf"/>
</dbReference>
<dbReference type="InterPro" id="IPR006913">
    <property type="entry name" value="CENP-V/GFA"/>
</dbReference>
<dbReference type="InterPro" id="IPR052355">
    <property type="entry name" value="CENP-V-like"/>
</dbReference>
<dbReference type="OrthoDB" id="3264588at2759"/>
<dbReference type="STRING" id="50990.A0A4Y7PU78"/>